<dbReference type="Gramene" id="TRITD7Bv1G063030.8">
    <property type="protein sequence ID" value="TRITD7Bv1G063030.8"/>
    <property type="gene ID" value="TRITD7Bv1G063030"/>
</dbReference>
<keyword evidence="11" id="KW-1185">Reference proteome</keyword>
<feature type="repeat" description="TPR" evidence="8">
    <location>
        <begin position="651"/>
        <end position="684"/>
    </location>
</feature>
<dbReference type="PROSITE" id="PS50005">
    <property type="entry name" value="TPR"/>
    <property type="match status" value="4"/>
</dbReference>
<dbReference type="GO" id="GO:0016560">
    <property type="term" value="P:protein import into peroxisome matrix, docking"/>
    <property type="evidence" value="ECO:0007669"/>
    <property type="project" value="TreeGrafter"/>
</dbReference>
<dbReference type="GO" id="GO:0005052">
    <property type="term" value="F:peroxisome matrix targeting signal-1 binding"/>
    <property type="evidence" value="ECO:0007669"/>
    <property type="project" value="TreeGrafter"/>
</dbReference>
<feature type="repeat" description="TPR" evidence="8">
    <location>
        <begin position="484"/>
        <end position="517"/>
    </location>
</feature>
<keyword evidence="4" id="KW-0963">Cytoplasm</keyword>
<dbReference type="InterPro" id="IPR024111">
    <property type="entry name" value="PEX5/PEX5L"/>
</dbReference>
<keyword evidence="7" id="KW-0576">Peroxisome</keyword>
<dbReference type="AlphaFoldDB" id="A0A9R0ZXH7"/>
<sequence>MGTRHLITGQNNCAPDGASSSNPFGALANTLLGQSNKAESLKGLPGASVSVPTTSDYSTAPLSTVPGSENEFKQDQRPFARGADFMRGGPANDWVESFRPPGHSAFGGPEANFAEFEQIYNNAGPTLGPALDGPPQRVLSGVLHSFLSSGRAGVPFQPVPVPALGLSEADKQCIRDRSCIMARHILADQPEEYIQAQVNTLLHSLDIDNSHRMKNPLHGPYPEMEEYWNQSQSALRSGPMHNGWITEFGKQNNNPEGWAHSFEQQYGPNGWASEFEQHQSQMAMDQMGGANMANLAAMQQSRMLAETLSSNNDPKFQMSRGELIIEDNQVKQGSASQSNGWADEFQTQHNANANSWADQFVHEELSQGADNWVSEFSSEQNQSGLKEKWVDEFSKLNMDDWTEEFSGGAFGESSADPWADEFQNQLSASKSSGASRGVYVFSEMNPYVGHPNPMQEGQELFRKGLLSEAALALEAEVLKNPDNAEGWRLLGVTHAENDDDQQAIAAMLRAQEANPTNLEVLLALGVSHTNELEQGEALRYLSRWLQNHPKYGALAAPHQTDSPYGPDVVRLFNEAAQMSPEDADVHIVLGVLYNLSREYDKAIASFKTALQLKPQDYSLWNKLGATQANSIQSADAVLAYQQALDLKPNYVRAWANMGISYANQGLYEDSIRYYVRAVSMNPKADNAWQYLRISLGNASRSDMIAACDSRNLDVLQKEFPL</sequence>
<dbReference type="InterPro" id="IPR011990">
    <property type="entry name" value="TPR-like_helical_dom_sf"/>
</dbReference>
<evidence type="ECO:0008006" key="12">
    <source>
        <dbReference type="Google" id="ProtNLM"/>
    </source>
</evidence>
<comment type="subcellular location">
    <subcellularLocation>
        <location evidence="2">Cytoplasm</location>
    </subcellularLocation>
    <subcellularLocation>
        <location evidence="1">Peroxisome</location>
    </subcellularLocation>
</comment>
<keyword evidence="5" id="KW-0677">Repeat</keyword>
<protein>
    <recommendedName>
        <fullName evidence="12">Peroxin-5</fullName>
    </recommendedName>
</protein>
<dbReference type="PANTHER" id="PTHR10130">
    <property type="entry name" value="PEROXISOMAL TARGETING SIGNAL 1 RECEPTOR PEX5"/>
    <property type="match status" value="1"/>
</dbReference>
<dbReference type="Gene3D" id="1.25.40.10">
    <property type="entry name" value="Tetratricopeptide repeat domain"/>
    <property type="match status" value="1"/>
</dbReference>
<dbReference type="FunFam" id="1.25.40.10:FF:000110">
    <property type="entry name" value="Peroxisome biogenesis protein 5"/>
    <property type="match status" value="1"/>
</dbReference>
<evidence type="ECO:0000256" key="5">
    <source>
        <dbReference type="ARBA" id="ARBA00022737"/>
    </source>
</evidence>
<evidence type="ECO:0000256" key="1">
    <source>
        <dbReference type="ARBA" id="ARBA00004275"/>
    </source>
</evidence>
<organism evidence="10 11">
    <name type="scientific">Triticum turgidum subsp. durum</name>
    <name type="common">Durum wheat</name>
    <name type="synonym">Triticum durum</name>
    <dbReference type="NCBI Taxonomy" id="4567"/>
    <lineage>
        <taxon>Eukaryota</taxon>
        <taxon>Viridiplantae</taxon>
        <taxon>Streptophyta</taxon>
        <taxon>Embryophyta</taxon>
        <taxon>Tracheophyta</taxon>
        <taxon>Spermatophyta</taxon>
        <taxon>Magnoliopsida</taxon>
        <taxon>Liliopsida</taxon>
        <taxon>Poales</taxon>
        <taxon>Poaceae</taxon>
        <taxon>BOP clade</taxon>
        <taxon>Pooideae</taxon>
        <taxon>Triticodae</taxon>
        <taxon>Triticeae</taxon>
        <taxon>Triticinae</taxon>
        <taxon>Triticum</taxon>
    </lineage>
</organism>
<dbReference type="Pfam" id="PF00515">
    <property type="entry name" value="TPR_1"/>
    <property type="match status" value="1"/>
</dbReference>
<feature type="compositionally biased region" description="Polar residues" evidence="9">
    <location>
        <begin position="50"/>
        <end position="67"/>
    </location>
</feature>
<keyword evidence="6 8" id="KW-0802">TPR repeat</keyword>
<comment type="similarity">
    <text evidence="3">Belongs to the peroxisomal targeting signal receptor family.</text>
</comment>
<evidence type="ECO:0000256" key="4">
    <source>
        <dbReference type="ARBA" id="ARBA00022490"/>
    </source>
</evidence>
<dbReference type="SMART" id="SM00028">
    <property type="entry name" value="TPR"/>
    <property type="match status" value="5"/>
</dbReference>
<accession>A0A9R0ZXH7</accession>
<evidence type="ECO:0000256" key="8">
    <source>
        <dbReference type="PROSITE-ProRule" id="PRU00339"/>
    </source>
</evidence>
<feature type="compositionally biased region" description="Polar residues" evidence="9">
    <location>
        <begin position="8"/>
        <end position="20"/>
    </location>
</feature>
<evidence type="ECO:0000256" key="9">
    <source>
        <dbReference type="SAM" id="MobiDB-lite"/>
    </source>
</evidence>
<feature type="region of interest" description="Disordered" evidence="9">
    <location>
        <begin position="1"/>
        <end position="20"/>
    </location>
</feature>
<dbReference type="GO" id="GO:0005778">
    <property type="term" value="C:peroxisomal membrane"/>
    <property type="evidence" value="ECO:0007669"/>
    <property type="project" value="TreeGrafter"/>
</dbReference>
<evidence type="ECO:0000313" key="10">
    <source>
        <dbReference type="EMBL" id="VAI85910.1"/>
    </source>
</evidence>
<reference evidence="10 11" key="1">
    <citation type="submission" date="2017-09" db="EMBL/GenBank/DDBJ databases">
        <authorList>
            <consortium name="International Durum Wheat Genome Sequencing Consortium (IDWGSC)"/>
            <person name="Milanesi L."/>
        </authorList>
    </citation>
    <scope>NUCLEOTIDE SEQUENCE [LARGE SCALE GENOMIC DNA]</scope>
    <source>
        <strain evidence="11">cv. Svevo</strain>
    </source>
</reference>
<evidence type="ECO:0000256" key="6">
    <source>
        <dbReference type="ARBA" id="ARBA00022803"/>
    </source>
</evidence>
<dbReference type="PROSITE" id="PS50293">
    <property type="entry name" value="TPR_REGION"/>
    <property type="match status" value="2"/>
</dbReference>
<dbReference type="PANTHER" id="PTHR10130:SF0">
    <property type="entry name" value="GH08708P"/>
    <property type="match status" value="1"/>
</dbReference>
<gene>
    <name evidence="10" type="ORF">TRITD_7Bv1G063030</name>
</gene>
<dbReference type="EMBL" id="LT934124">
    <property type="protein sequence ID" value="VAI85910.1"/>
    <property type="molecule type" value="Genomic_DNA"/>
</dbReference>
<dbReference type="Pfam" id="PF13432">
    <property type="entry name" value="TPR_16"/>
    <property type="match status" value="2"/>
</dbReference>
<evidence type="ECO:0000256" key="2">
    <source>
        <dbReference type="ARBA" id="ARBA00004496"/>
    </source>
</evidence>
<proteinExistence type="inferred from homology"/>
<evidence type="ECO:0000313" key="11">
    <source>
        <dbReference type="Proteomes" id="UP000324705"/>
    </source>
</evidence>
<feature type="repeat" description="TPR" evidence="8">
    <location>
        <begin position="583"/>
        <end position="616"/>
    </location>
</feature>
<feature type="repeat" description="TPR" evidence="8">
    <location>
        <begin position="617"/>
        <end position="650"/>
    </location>
</feature>
<dbReference type="GO" id="GO:0005829">
    <property type="term" value="C:cytosol"/>
    <property type="evidence" value="ECO:0007669"/>
    <property type="project" value="TreeGrafter"/>
</dbReference>
<dbReference type="SUPFAM" id="SSF48452">
    <property type="entry name" value="TPR-like"/>
    <property type="match status" value="1"/>
</dbReference>
<evidence type="ECO:0000256" key="7">
    <source>
        <dbReference type="ARBA" id="ARBA00023140"/>
    </source>
</evidence>
<dbReference type="Proteomes" id="UP000324705">
    <property type="component" value="Chromosome 7B"/>
</dbReference>
<name>A0A9R0ZXH7_TRITD</name>
<feature type="region of interest" description="Disordered" evidence="9">
    <location>
        <begin position="47"/>
        <end position="70"/>
    </location>
</feature>
<dbReference type="InterPro" id="IPR019734">
    <property type="entry name" value="TPR_rpt"/>
</dbReference>
<evidence type="ECO:0000256" key="3">
    <source>
        <dbReference type="ARBA" id="ARBA00005348"/>
    </source>
</evidence>